<accession>A0A1D1VHK3</accession>
<dbReference type="Proteomes" id="UP000186922">
    <property type="component" value="Unassembled WGS sequence"/>
</dbReference>
<evidence type="ECO:0000313" key="2">
    <source>
        <dbReference type="Proteomes" id="UP000186922"/>
    </source>
</evidence>
<sequence>MCPTRKYALGVAPQYVIRAIPGDGENCMEYPCQLSFWSPPNYPSTGQVQTKEESESIIDLPILEFIYQFSIASD</sequence>
<dbReference type="EMBL" id="BDGG01000005">
    <property type="protein sequence ID" value="GAU99227.1"/>
    <property type="molecule type" value="Genomic_DNA"/>
</dbReference>
<comment type="caution">
    <text evidence="1">The sequence shown here is derived from an EMBL/GenBank/DDBJ whole genome shotgun (WGS) entry which is preliminary data.</text>
</comment>
<name>A0A1D1VHK3_RAMVA</name>
<dbReference type="AlphaFoldDB" id="A0A1D1VHK3"/>
<organism evidence="1 2">
    <name type="scientific">Ramazzottius varieornatus</name>
    <name type="common">Water bear</name>
    <name type="synonym">Tardigrade</name>
    <dbReference type="NCBI Taxonomy" id="947166"/>
    <lineage>
        <taxon>Eukaryota</taxon>
        <taxon>Metazoa</taxon>
        <taxon>Ecdysozoa</taxon>
        <taxon>Tardigrada</taxon>
        <taxon>Eutardigrada</taxon>
        <taxon>Parachela</taxon>
        <taxon>Hypsibioidea</taxon>
        <taxon>Ramazzottiidae</taxon>
        <taxon>Ramazzottius</taxon>
    </lineage>
</organism>
<proteinExistence type="predicted"/>
<evidence type="ECO:0000313" key="1">
    <source>
        <dbReference type="EMBL" id="GAU99227.1"/>
    </source>
</evidence>
<gene>
    <name evidence="1" type="primary">RvY_10259-1</name>
    <name evidence="1" type="synonym">RvY_10259.1</name>
    <name evidence="1" type="ORF">RvY_10259</name>
</gene>
<reference evidence="1 2" key="1">
    <citation type="journal article" date="2016" name="Nat. Commun.">
        <title>Extremotolerant tardigrade genome and improved radiotolerance of human cultured cells by tardigrade-unique protein.</title>
        <authorList>
            <person name="Hashimoto T."/>
            <person name="Horikawa D.D."/>
            <person name="Saito Y."/>
            <person name="Kuwahara H."/>
            <person name="Kozuka-Hata H."/>
            <person name="Shin-I T."/>
            <person name="Minakuchi Y."/>
            <person name="Ohishi K."/>
            <person name="Motoyama A."/>
            <person name="Aizu T."/>
            <person name="Enomoto A."/>
            <person name="Kondo K."/>
            <person name="Tanaka S."/>
            <person name="Hara Y."/>
            <person name="Koshikawa S."/>
            <person name="Sagara H."/>
            <person name="Miura T."/>
            <person name="Yokobori S."/>
            <person name="Miyagawa K."/>
            <person name="Suzuki Y."/>
            <person name="Kubo T."/>
            <person name="Oyama M."/>
            <person name="Kohara Y."/>
            <person name="Fujiyama A."/>
            <person name="Arakawa K."/>
            <person name="Katayama T."/>
            <person name="Toyoda A."/>
            <person name="Kunieda T."/>
        </authorList>
    </citation>
    <scope>NUCLEOTIDE SEQUENCE [LARGE SCALE GENOMIC DNA]</scope>
    <source>
        <strain evidence="1 2">YOKOZUNA-1</strain>
    </source>
</reference>
<protein>
    <submittedName>
        <fullName evidence="1">Uncharacterized protein</fullName>
    </submittedName>
</protein>
<keyword evidence="2" id="KW-1185">Reference proteome</keyword>